<dbReference type="SUPFAM" id="SSF55399">
    <property type="entry name" value="Subtilisin inhibitor"/>
    <property type="match status" value="1"/>
</dbReference>
<sequence length="162" mass="16486">MKAHFRIAAAVLLLPLLAACAQVSDSPGGTPASGTGTAPPDTTIELTITLLESPDAQPHEFRLVAEVPDTGAPSPDPASTLPDSAAALAIVLLNDGEILFPVPDPKRMCTEQYGGPQTAQVAGWYLGRAVDTGFKRTNGCEIARWQAAAPLLGGLGGGTGAS</sequence>
<dbReference type="RefSeq" id="WP_342591219.1">
    <property type="nucleotide sequence ID" value="NZ_JAGIOI010000001.1"/>
</dbReference>
<keyword evidence="3" id="KW-1185">Reference proteome</keyword>
<evidence type="ECO:0008006" key="4">
    <source>
        <dbReference type="Google" id="ProtNLM"/>
    </source>
</evidence>
<dbReference type="InterPro" id="IPR036819">
    <property type="entry name" value="Subtilisin_inhibitor-like_sf"/>
</dbReference>
<accession>A0ABS4YX58</accession>
<dbReference type="EMBL" id="JAGIOI010000001">
    <property type="protein sequence ID" value="MBP2413371.1"/>
    <property type="molecule type" value="Genomic_DNA"/>
</dbReference>
<feature type="signal peptide" evidence="1">
    <location>
        <begin position="1"/>
        <end position="21"/>
    </location>
</feature>
<evidence type="ECO:0000256" key="1">
    <source>
        <dbReference type="SAM" id="SignalP"/>
    </source>
</evidence>
<feature type="chain" id="PRO_5045128181" description="Serine protease inhibitor" evidence="1">
    <location>
        <begin position="22"/>
        <end position="162"/>
    </location>
</feature>
<dbReference type="PROSITE" id="PS51257">
    <property type="entry name" value="PROKAR_LIPOPROTEIN"/>
    <property type="match status" value="1"/>
</dbReference>
<dbReference type="Gene3D" id="3.30.350.10">
    <property type="entry name" value="Subtilisin inhibitor-like"/>
    <property type="match status" value="1"/>
</dbReference>
<dbReference type="Proteomes" id="UP000711614">
    <property type="component" value="Unassembled WGS sequence"/>
</dbReference>
<reference evidence="2 3" key="1">
    <citation type="submission" date="2021-03" db="EMBL/GenBank/DDBJ databases">
        <title>Sequencing the genomes of 1000 actinobacteria strains.</title>
        <authorList>
            <person name="Klenk H.-P."/>
        </authorList>
    </citation>
    <scope>NUCLEOTIDE SEQUENCE [LARGE SCALE GENOMIC DNA]</scope>
    <source>
        <strain evidence="2 3">DSM 16005</strain>
    </source>
</reference>
<gene>
    <name evidence="2" type="ORF">JOF48_002170</name>
</gene>
<keyword evidence="1" id="KW-0732">Signal</keyword>
<evidence type="ECO:0000313" key="2">
    <source>
        <dbReference type="EMBL" id="MBP2413371.1"/>
    </source>
</evidence>
<organism evidence="2 3">
    <name type="scientific">Arthrobacter stackebrandtii</name>
    <dbReference type="NCBI Taxonomy" id="272161"/>
    <lineage>
        <taxon>Bacteria</taxon>
        <taxon>Bacillati</taxon>
        <taxon>Actinomycetota</taxon>
        <taxon>Actinomycetes</taxon>
        <taxon>Micrococcales</taxon>
        <taxon>Micrococcaceae</taxon>
        <taxon>Arthrobacter</taxon>
    </lineage>
</organism>
<name>A0ABS4YX58_9MICC</name>
<evidence type="ECO:0000313" key="3">
    <source>
        <dbReference type="Proteomes" id="UP000711614"/>
    </source>
</evidence>
<comment type="caution">
    <text evidence="2">The sequence shown here is derived from an EMBL/GenBank/DDBJ whole genome shotgun (WGS) entry which is preliminary data.</text>
</comment>
<protein>
    <recommendedName>
        <fullName evidence="4">Serine protease inhibitor</fullName>
    </recommendedName>
</protein>
<proteinExistence type="predicted"/>